<gene>
    <name evidence="3" type="ORF">C468_16672</name>
</gene>
<dbReference type="GO" id="GO:0080120">
    <property type="term" value="P:CAAX-box protein maturation"/>
    <property type="evidence" value="ECO:0007669"/>
    <property type="project" value="UniProtKB-ARBA"/>
</dbReference>
<keyword evidence="1" id="KW-1133">Transmembrane helix</keyword>
<dbReference type="RefSeq" id="WP_008849982.1">
    <property type="nucleotide sequence ID" value="NZ_AOJH01000102.1"/>
</dbReference>
<evidence type="ECO:0000313" key="4">
    <source>
        <dbReference type="Proteomes" id="UP000011546"/>
    </source>
</evidence>
<dbReference type="InterPro" id="IPR003675">
    <property type="entry name" value="Rce1/LyrA-like_dom"/>
</dbReference>
<dbReference type="Proteomes" id="UP000011546">
    <property type="component" value="Unassembled WGS sequence"/>
</dbReference>
<feature type="transmembrane region" description="Helical" evidence="1">
    <location>
        <begin position="198"/>
        <end position="221"/>
    </location>
</feature>
<keyword evidence="1" id="KW-0812">Transmembrane</keyword>
<accession>M0NJB5</accession>
<sequence>MKTTRDATGDPPGVTSDATLTPRRFAVLFGAGMAGVASLYPTALEQLRNAPLPPGTSLPALAAASLITPTILLAIAVVAGLKTAPRLGLRSYLLDWAVRDAPVLPRLRRDVASAVRWGVVAGVAILAVQFGFGLVVEGLAPRAGTETVGGVLATVPFRFLYGGVTEELLLRWGFMSTVAFGLFAAIDRTRDAPSDRVMWAAVLLSAVVFGAGHLPAAARVFTLTPGVVAYIVVGNAVGGVIFGWLFWRRSLEAAMLSHATVHVVFVGASITALVAA</sequence>
<comment type="caution">
    <text evidence="3">The sequence shown here is derived from an EMBL/GenBank/DDBJ whole genome shotgun (WGS) entry which is preliminary data.</text>
</comment>
<dbReference type="STRING" id="1230456.C468_16672"/>
<dbReference type="EMBL" id="AOJH01000102">
    <property type="protein sequence ID" value="EMA57643.1"/>
    <property type="molecule type" value="Genomic_DNA"/>
</dbReference>
<feature type="transmembrane region" description="Helical" evidence="1">
    <location>
        <begin position="168"/>
        <end position="186"/>
    </location>
</feature>
<keyword evidence="4" id="KW-1185">Reference proteome</keyword>
<feature type="transmembrane region" description="Helical" evidence="1">
    <location>
        <begin position="25"/>
        <end position="44"/>
    </location>
</feature>
<feature type="transmembrane region" description="Helical" evidence="1">
    <location>
        <begin position="227"/>
        <end position="247"/>
    </location>
</feature>
<keyword evidence="1" id="KW-0472">Membrane</keyword>
<dbReference type="AlphaFoldDB" id="M0NJB5"/>
<feature type="transmembrane region" description="Helical" evidence="1">
    <location>
        <begin position="114"/>
        <end position="136"/>
    </location>
</feature>
<dbReference type="PATRIC" id="fig|1230456.3.peg.3322"/>
<feature type="transmembrane region" description="Helical" evidence="1">
    <location>
        <begin position="56"/>
        <end position="81"/>
    </location>
</feature>
<evidence type="ECO:0000313" key="3">
    <source>
        <dbReference type="EMBL" id="EMA57643.1"/>
    </source>
</evidence>
<proteinExistence type="predicted"/>
<name>M0NJB5_9EURY</name>
<organism evidence="3 4">
    <name type="scientific">Halorubrum kocurii JCM 14978</name>
    <dbReference type="NCBI Taxonomy" id="1230456"/>
    <lineage>
        <taxon>Archaea</taxon>
        <taxon>Methanobacteriati</taxon>
        <taxon>Methanobacteriota</taxon>
        <taxon>Stenosarchaea group</taxon>
        <taxon>Halobacteria</taxon>
        <taxon>Halobacteriales</taxon>
        <taxon>Haloferacaceae</taxon>
        <taxon>Halorubrum</taxon>
    </lineage>
</organism>
<evidence type="ECO:0000259" key="2">
    <source>
        <dbReference type="Pfam" id="PF02517"/>
    </source>
</evidence>
<reference evidence="3 4" key="1">
    <citation type="journal article" date="2014" name="PLoS Genet.">
        <title>Phylogenetically driven sequencing of extremely halophilic archaea reveals strategies for static and dynamic osmo-response.</title>
        <authorList>
            <person name="Becker E.A."/>
            <person name="Seitzer P.M."/>
            <person name="Tritt A."/>
            <person name="Larsen D."/>
            <person name="Krusor M."/>
            <person name="Yao A.I."/>
            <person name="Wu D."/>
            <person name="Madern D."/>
            <person name="Eisen J.A."/>
            <person name="Darling A.E."/>
            <person name="Facciotti M.T."/>
        </authorList>
    </citation>
    <scope>NUCLEOTIDE SEQUENCE [LARGE SCALE GENOMIC DNA]</scope>
    <source>
        <strain evidence="3 4">JCM 14978</strain>
    </source>
</reference>
<dbReference type="Pfam" id="PF02517">
    <property type="entry name" value="Rce1-like"/>
    <property type="match status" value="1"/>
</dbReference>
<dbReference type="OrthoDB" id="330173at2157"/>
<feature type="domain" description="CAAX prenyl protease 2/Lysostaphin resistance protein A-like" evidence="2">
    <location>
        <begin position="152"/>
        <end position="263"/>
    </location>
</feature>
<evidence type="ECO:0000256" key="1">
    <source>
        <dbReference type="SAM" id="Phobius"/>
    </source>
</evidence>
<dbReference type="GO" id="GO:0004175">
    <property type="term" value="F:endopeptidase activity"/>
    <property type="evidence" value="ECO:0007669"/>
    <property type="project" value="UniProtKB-ARBA"/>
</dbReference>
<protein>
    <submittedName>
        <fullName evidence="3">Abortive infection protein</fullName>
    </submittedName>
</protein>
<feature type="transmembrane region" description="Helical" evidence="1">
    <location>
        <begin position="254"/>
        <end position="275"/>
    </location>
</feature>